<reference evidence="3 4" key="1">
    <citation type="submission" date="2019-01" db="EMBL/GenBank/DDBJ databases">
        <title>Draft genome sequence of Dictyobacter sp. Uno17.</title>
        <authorList>
            <person name="Wang C.M."/>
            <person name="Zheng Y."/>
            <person name="Sakai Y."/>
            <person name="Abe K."/>
            <person name="Yokota A."/>
            <person name="Yabe S."/>
        </authorList>
    </citation>
    <scope>NUCLEOTIDE SEQUENCE [LARGE SCALE GENOMIC DNA]</scope>
    <source>
        <strain evidence="3 4">Uno17</strain>
    </source>
</reference>
<comment type="caution">
    <text evidence="3">The sequence shown here is derived from an EMBL/GenBank/DDBJ whole genome shotgun (WGS) entry which is preliminary data.</text>
</comment>
<keyword evidence="4" id="KW-1185">Reference proteome</keyword>
<gene>
    <name evidence="3" type="ORF">KDI_02410</name>
</gene>
<dbReference type="InterPro" id="IPR043504">
    <property type="entry name" value="Peptidase_S1_PA_chymotrypsin"/>
</dbReference>
<proteinExistence type="predicted"/>
<organism evidence="3 4">
    <name type="scientific">Dictyobacter arantiisoli</name>
    <dbReference type="NCBI Taxonomy" id="2014874"/>
    <lineage>
        <taxon>Bacteria</taxon>
        <taxon>Bacillati</taxon>
        <taxon>Chloroflexota</taxon>
        <taxon>Ktedonobacteria</taxon>
        <taxon>Ktedonobacterales</taxon>
        <taxon>Dictyobacteraceae</taxon>
        <taxon>Dictyobacter</taxon>
    </lineage>
</organism>
<dbReference type="OrthoDB" id="142135at2"/>
<dbReference type="RefSeq" id="WP_149399494.1">
    <property type="nucleotide sequence ID" value="NZ_BIXY01000002.1"/>
</dbReference>
<evidence type="ECO:0008006" key="5">
    <source>
        <dbReference type="Google" id="ProtNLM"/>
    </source>
</evidence>
<accession>A0A5A5T5Q5</accession>
<evidence type="ECO:0000256" key="2">
    <source>
        <dbReference type="SAM" id="Phobius"/>
    </source>
</evidence>
<evidence type="ECO:0000313" key="3">
    <source>
        <dbReference type="EMBL" id="GCF06677.1"/>
    </source>
</evidence>
<dbReference type="InterPro" id="IPR009003">
    <property type="entry name" value="Peptidase_S1_PA"/>
</dbReference>
<evidence type="ECO:0000313" key="4">
    <source>
        <dbReference type="Proteomes" id="UP000322530"/>
    </source>
</evidence>
<dbReference type="Pfam" id="PF13365">
    <property type="entry name" value="Trypsin_2"/>
    <property type="match status" value="1"/>
</dbReference>
<name>A0A5A5T5Q5_9CHLR</name>
<dbReference type="SUPFAM" id="SSF50494">
    <property type="entry name" value="Trypsin-like serine proteases"/>
    <property type="match status" value="1"/>
</dbReference>
<dbReference type="Gene3D" id="2.40.10.10">
    <property type="entry name" value="Trypsin-like serine proteases"/>
    <property type="match status" value="2"/>
</dbReference>
<keyword evidence="2" id="KW-1133">Transmembrane helix</keyword>
<protein>
    <recommendedName>
        <fullName evidence="5">Peptidase S1 domain-containing protein</fullName>
    </recommendedName>
</protein>
<dbReference type="AlphaFoldDB" id="A0A5A5T5Q5"/>
<dbReference type="Proteomes" id="UP000322530">
    <property type="component" value="Unassembled WGS sequence"/>
</dbReference>
<feature type="transmembrane region" description="Helical" evidence="2">
    <location>
        <begin position="431"/>
        <end position="458"/>
    </location>
</feature>
<evidence type="ECO:0000256" key="1">
    <source>
        <dbReference type="SAM" id="MobiDB-lite"/>
    </source>
</evidence>
<keyword evidence="2" id="KW-0812">Transmembrane</keyword>
<keyword evidence="2" id="KW-0472">Membrane</keyword>
<dbReference type="EMBL" id="BIXY01000002">
    <property type="protein sequence ID" value="GCF06677.1"/>
    <property type="molecule type" value="Genomic_DNA"/>
</dbReference>
<sequence>MHQRQSHIFNRRSARAIFYVLILAGILAILFPGSNPAFADSTPGGNVTDPTIRAVDIAQPAVVRIITAVNGQLKVQFSATNNVTFPQATNSNYEIDLSGTGTFITSQGDILTADHVVSPPQQDLTTALYNQAAQNIADYMNQHNLNGGTQITKDQVVQQLTSGQLKSTSNYQKPGSSVFLSTAYTSKTNAQDFKSLPTGIGINVDSIKKESPPNQEDTAIIHVPLTDTLSAPISSTANVNSQDKLTIIGFPGDADISQAPDGLLTPSLNQIYVSSLKTSSTGAPLIQVGGNVGHGDSGGPALDNQGNIVGIVSFGTTNSAGGLDGTSFLQASSSAQTMIQSLKLNTAPGTQEKLWSQAFNEYAASTTGHWQSAQQDFAKLLKNYPLFKATQPLEAYAQTQAKTSGAAITIATPTPAASHTTPAKGTAATPFSWQAMAATIAAIAVVVLLAIVLFGMALRQKRKPGKILGKKKASTNSRNATAAQPDILPGAQSNPPSIPAANGVNPPVNVSGVTPGVGQETLALKVWPCGHMNRPNARFCSICGELAPTQS</sequence>
<feature type="region of interest" description="Disordered" evidence="1">
    <location>
        <begin position="465"/>
        <end position="506"/>
    </location>
</feature>